<sequence>MKKRSHLFVTREIIEQVPQNKRKWLLLGSILPDILVHTYIKKHTWKSSFDNTVNRIQKLEEKGKNSRYSFLKLGYVLHYVEDFFTYAHNSIFEGGFSEHVAYESGFQKFLFGHGHVEQEETSRIGEMVHSVEEAVEYLKKNHALYMTEAGDNETDARYIRNASKTIGTFLVRAFAMNSVAAEEYVPAYALAPSYRK</sequence>
<proteinExistence type="predicted"/>
<dbReference type="GO" id="GO:0016788">
    <property type="term" value="F:hydrolase activity, acting on ester bonds"/>
    <property type="evidence" value="ECO:0007669"/>
    <property type="project" value="InterPro"/>
</dbReference>
<protein>
    <submittedName>
        <fullName evidence="2">Zinc dependent phospholipase C family protein</fullName>
    </submittedName>
</protein>
<dbReference type="Gene3D" id="1.10.575.10">
    <property type="entry name" value="P1 Nuclease"/>
    <property type="match status" value="1"/>
</dbReference>
<comment type="caution">
    <text evidence="2">The sequence shown here is derived from an EMBL/GenBank/DDBJ whole genome shotgun (WGS) entry which is preliminary data.</text>
</comment>
<dbReference type="EMBL" id="JACOOX010000002">
    <property type="protein sequence ID" value="MBC5662149.1"/>
    <property type="molecule type" value="Genomic_DNA"/>
</dbReference>
<organism evidence="2 3">
    <name type="scientific">Coprococcus hominis</name>
    <name type="common">ex Liu et al. 2022</name>
    <dbReference type="NCBI Taxonomy" id="2763039"/>
    <lineage>
        <taxon>Bacteria</taxon>
        <taxon>Bacillati</taxon>
        <taxon>Bacillota</taxon>
        <taxon>Clostridia</taxon>
        <taxon>Lachnospirales</taxon>
        <taxon>Lachnospiraceae</taxon>
        <taxon>Coprococcus</taxon>
    </lineage>
</organism>
<gene>
    <name evidence="2" type="ORF">H8S09_04455</name>
</gene>
<dbReference type="SUPFAM" id="SSF48537">
    <property type="entry name" value="Phospholipase C/P1 nuclease"/>
    <property type="match status" value="1"/>
</dbReference>
<dbReference type="AlphaFoldDB" id="A0A8I0AN67"/>
<keyword evidence="3" id="KW-1185">Reference proteome</keyword>
<dbReference type="RefSeq" id="WP_117808262.1">
    <property type="nucleotide sequence ID" value="NZ_JACOOX010000002.1"/>
</dbReference>
<dbReference type="Pfam" id="PF00882">
    <property type="entry name" value="Zn_dep_PLPC"/>
    <property type="match status" value="1"/>
</dbReference>
<evidence type="ECO:0000259" key="1">
    <source>
        <dbReference type="Pfam" id="PF00882"/>
    </source>
</evidence>
<reference evidence="2 3" key="1">
    <citation type="submission" date="2020-08" db="EMBL/GenBank/DDBJ databases">
        <title>Genome public.</title>
        <authorList>
            <person name="Liu C."/>
            <person name="Sun Q."/>
        </authorList>
    </citation>
    <scope>NUCLEOTIDE SEQUENCE [LARGE SCALE GENOMIC DNA]</scope>
    <source>
        <strain evidence="2 3">NSJ-10</strain>
    </source>
</reference>
<accession>A0A8I0AN67</accession>
<feature type="domain" description="Phospholipase C/D" evidence="1">
    <location>
        <begin position="5"/>
        <end position="150"/>
    </location>
</feature>
<name>A0A8I0AN67_9FIRM</name>
<evidence type="ECO:0000313" key="3">
    <source>
        <dbReference type="Proteomes" id="UP000615234"/>
    </source>
</evidence>
<dbReference type="Proteomes" id="UP000615234">
    <property type="component" value="Unassembled WGS sequence"/>
</dbReference>
<evidence type="ECO:0000313" key="2">
    <source>
        <dbReference type="EMBL" id="MBC5662149.1"/>
    </source>
</evidence>
<dbReference type="InterPro" id="IPR029002">
    <property type="entry name" value="PLPC/GPLD1"/>
</dbReference>
<dbReference type="InterPro" id="IPR008947">
    <property type="entry name" value="PLipase_C/P1_nuclease_dom_sf"/>
</dbReference>